<dbReference type="Proteomes" id="UP000828251">
    <property type="component" value="Unassembled WGS sequence"/>
</dbReference>
<evidence type="ECO:0000259" key="1">
    <source>
        <dbReference type="Pfam" id="PF13456"/>
    </source>
</evidence>
<dbReference type="CDD" id="cd06222">
    <property type="entry name" value="RNase_H_like"/>
    <property type="match status" value="1"/>
</dbReference>
<organism evidence="2 3">
    <name type="scientific">Gossypium stocksii</name>
    <dbReference type="NCBI Taxonomy" id="47602"/>
    <lineage>
        <taxon>Eukaryota</taxon>
        <taxon>Viridiplantae</taxon>
        <taxon>Streptophyta</taxon>
        <taxon>Embryophyta</taxon>
        <taxon>Tracheophyta</taxon>
        <taxon>Spermatophyta</taxon>
        <taxon>Magnoliopsida</taxon>
        <taxon>eudicotyledons</taxon>
        <taxon>Gunneridae</taxon>
        <taxon>Pentapetalae</taxon>
        <taxon>rosids</taxon>
        <taxon>malvids</taxon>
        <taxon>Malvales</taxon>
        <taxon>Malvaceae</taxon>
        <taxon>Malvoideae</taxon>
        <taxon>Gossypium</taxon>
    </lineage>
</organism>
<dbReference type="GO" id="GO:0003676">
    <property type="term" value="F:nucleic acid binding"/>
    <property type="evidence" value="ECO:0007669"/>
    <property type="project" value="InterPro"/>
</dbReference>
<name>A0A9D3ZQ51_9ROSI</name>
<dbReference type="EMBL" id="JAIQCV010000010">
    <property type="protein sequence ID" value="KAH1056077.1"/>
    <property type="molecule type" value="Genomic_DNA"/>
</dbReference>
<dbReference type="SUPFAM" id="SSF53098">
    <property type="entry name" value="Ribonuclease H-like"/>
    <property type="match status" value="1"/>
</dbReference>
<feature type="domain" description="RNase H type-1" evidence="1">
    <location>
        <begin position="119"/>
        <end position="239"/>
    </location>
</feature>
<dbReference type="AlphaFoldDB" id="A0A9D3ZQ51"/>
<dbReference type="InterPro" id="IPR044730">
    <property type="entry name" value="RNase_H-like_dom_plant"/>
</dbReference>
<gene>
    <name evidence="2" type="ORF">J1N35_034142</name>
</gene>
<dbReference type="Pfam" id="PF13456">
    <property type="entry name" value="RVT_3"/>
    <property type="match status" value="1"/>
</dbReference>
<comment type="caution">
    <text evidence="2">The sequence shown here is derived from an EMBL/GenBank/DDBJ whole genome shotgun (WGS) entry which is preliminary data.</text>
</comment>
<dbReference type="Gene3D" id="3.30.420.10">
    <property type="entry name" value="Ribonuclease H-like superfamily/Ribonuclease H"/>
    <property type="match status" value="1"/>
</dbReference>
<accession>A0A9D3ZQ51</accession>
<sequence>MDASIKLISHTIIVEFFDLHFLIFGSPTYDCLTSQLNALACSAHQLLILRAATIPDNSYHSACELSTEKKEDDAYVAWERPKTLSHDFRIYNLVNDPIILATPVSKKWEKPPKVYAKVNFDAAINNNKTSYGFIIRDKDGCVIGGGGGFKEETLSAEWAELYGFEENLKKARSLNISKVVFETDNASFVNRVKKHGRDITIMGTRINEIQKIMDNLHSATICWANRSCNGVADFICKNAVAKSFIGNQDCLNRNRPVGLRINRDIGPEKDIELVELRIGMNRLS</sequence>
<keyword evidence="3" id="KW-1185">Reference proteome</keyword>
<dbReference type="InterPro" id="IPR012337">
    <property type="entry name" value="RNaseH-like_sf"/>
</dbReference>
<dbReference type="PANTHER" id="PTHR47723:SF19">
    <property type="entry name" value="POLYNUCLEOTIDYL TRANSFERASE, RIBONUCLEASE H-LIKE SUPERFAMILY PROTEIN"/>
    <property type="match status" value="1"/>
</dbReference>
<dbReference type="InterPro" id="IPR053151">
    <property type="entry name" value="RNase_H-like"/>
</dbReference>
<dbReference type="OrthoDB" id="990095at2759"/>
<evidence type="ECO:0000313" key="2">
    <source>
        <dbReference type="EMBL" id="KAH1056077.1"/>
    </source>
</evidence>
<proteinExistence type="predicted"/>
<protein>
    <recommendedName>
        <fullName evidence="1">RNase H type-1 domain-containing protein</fullName>
    </recommendedName>
</protein>
<dbReference type="InterPro" id="IPR002156">
    <property type="entry name" value="RNaseH_domain"/>
</dbReference>
<evidence type="ECO:0000313" key="3">
    <source>
        <dbReference type="Proteomes" id="UP000828251"/>
    </source>
</evidence>
<dbReference type="PANTHER" id="PTHR47723">
    <property type="entry name" value="OS05G0353850 PROTEIN"/>
    <property type="match status" value="1"/>
</dbReference>
<dbReference type="GO" id="GO:0004523">
    <property type="term" value="F:RNA-DNA hybrid ribonuclease activity"/>
    <property type="evidence" value="ECO:0007669"/>
    <property type="project" value="InterPro"/>
</dbReference>
<dbReference type="InterPro" id="IPR036397">
    <property type="entry name" value="RNaseH_sf"/>
</dbReference>
<reference evidence="2 3" key="1">
    <citation type="journal article" date="2021" name="Plant Biotechnol. J.">
        <title>Multi-omics assisted identification of the key and species-specific regulatory components of drought-tolerant mechanisms in Gossypium stocksii.</title>
        <authorList>
            <person name="Yu D."/>
            <person name="Ke L."/>
            <person name="Zhang D."/>
            <person name="Wu Y."/>
            <person name="Sun Y."/>
            <person name="Mei J."/>
            <person name="Sun J."/>
            <person name="Sun Y."/>
        </authorList>
    </citation>
    <scope>NUCLEOTIDE SEQUENCE [LARGE SCALE GENOMIC DNA]</scope>
    <source>
        <strain evidence="3">cv. E1</strain>
        <tissue evidence="2">Leaf</tissue>
    </source>
</reference>